<organism evidence="2 3">
    <name type="scientific">Aegilops tauschii subsp. strangulata</name>
    <name type="common">Goatgrass</name>
    <dbReference type="NCBI Taxonomy" id="200361"/>
    <lineage>
        <taxon>Eukaryota</taxon>
        <taxon>Viridiplantae</taxon>
        <taxon>Streptophyta</taxon>
        <taxon>Embryophyta</taxon>
        <taxon>Tracheophyta</taxon>
        <taxon>Spermatophyta</taxon>
        <taxon>Magnoliopsida</taxon>
        <taxon>Liliopsida</taxon>
        <taxon>Poales</taxon>
        <taxon>Poaceae</taxon>
        <taxon>BOP clade</taxon>
        <taxon>Pooideae</taxon>
        <taxon>Triticodae</taxon>
        <taxon>Triticeae</taxon>
        <taxon>Triticinae</taxon>
        <taxon>Aegilops</taxon>
    </lineage>
</organism>
<protein>
    <submittedName>
        <fullName evidence="2">Uncharacterized protein</fullName>
    </submittedName>
</protein>
<reference evidence="3" key="2">
    <citation type="journal article" date="2017" name="Nat. Plants">
        <title>The Aegilops tauschii genome reveals multiple impacts of transposons.</title>
        <authorList>
            <person name="Zhao G."/>
            <person name="Zou C."/>
            <person name="Li K."/>
            <person name="Wang K."/>
            <person name="Li T."/>
            <person name="Gao L."/>
            <person name="Zhang X."/>
            <person name="Wang H."/>
            <person name="Yang Z."/>
            <person name="Liu X."/>
            <person name="Jiang W."/>
            <person name="Mao L."/>
            <person name="Kong X."/>
            <person name="Jiao Y."/>
            <person name="Jia J."/>
        </authorList>
    </citation>
    <scope>NUCLEOTIDE SEQUENCE [LARGE SCALE GENOMIC DNA]</scope>
    <source>
        <strain evidence="3">cv. AL8/78</strain>
    </source>
</reference>
<evidence type="ECO:0000313" key="3">
    <source>
        <dbReference type="Proteomes" id="UP000015105"/>
    </source>
</evidence>
<dbReference type="EnsemblPlants" id="AET5Gv20577500.1">
    <property type="protein sequence ID" value="AET5Gv20577500.1"/>
    <property type="gene ID" value="AET5Gv20577500"/>
</dbReference>
<name>A0A453L021_AEGTS</name>
<reference evidence="2" key="4">
    <citation type="submission" date="2019-03" db="UniProtKB">
        <authorList>
            <consortium name="EnsemblPlants"/>
        </authorList>
    </citation>
    <scope>IDENTIFICATION</scope>
</reference>
<reference evidence="2" key="3">
    <citation type="journal article" date="2017" name="Nature">
        <title>Genome sequence of the progenitor of the wheat D genome Aegilops tauschii.</title>
        <authorList>
            <person name="Luo M.C."/>
            <person name="Gu Y.Q."/>
            <person name="Puiu D."/>
            <person name="Wang H."/>
            <person name="Twardziok S.O."/>
            <person name="Deal K.R."/>
            <person name="Huo N."/>
            <person name="Zhu T."/>
            <person name="Wang L."/>
            <person name="Wang Y."/>
            <person name="McGuire P.E."/>
            <person name="Liu S."/>
            <person name="Long H."/>
            <person name="Ramasamy R.K."/>
            <person name="Rodriguez J.C."/>
            <person name="Van S.L."/>
            <person name="Yuan L."/>
            <person name="Wang Z."/>
            <person name="Xia Z."/>
            <person name="Xiao L."/>
            <person name="Anderson O.D."/>
            <person name="Ouyang S."/>
            <person name="Liang Y."/>
            <person name="Zimin A.V."/>
            <person name="Pertea G."/>
            <person name="Qi P."/>
            <person name="Bennetzen J.L."/>
            <person name="Dai X."/>
            <person name="Dawson M.W."/>
            <person name="Muller H.G."/>
            <person name="Kugler K."/>
            <person name="Rivarola-Duarte L."/>
            <person name="Spannagl M."/>
            <person name="Mayer K.F.X."/>
            <person name="Lu F.H."/>
            <person name="Bevan M.W."/>
            <person name="Leroy P."/>
            <person name="Li P."/>
            <person name="You F.M."/>
            <person name="Sun Q."/>
            <person name="Liu Z."/>
            <person name="Lyons E."/>
            <person name="Wicker T."/>
            <person name="Salzberg S.L."/>
            <person name="Devos K.M."/>
            <person name="Dvorak J."/>
        </authorList>
    </citation>
    <scope>NUCLEOTIDE SEQUENCE [LARGE SCALE GENOMIC DNA]</scope>
    <source>
        <strain evidence="2">cv. AL8/78</strain>
    </source>
</reference>
<reference evidence="2" key="5">
    <citation type="journal article" date="2021" name="G3 (Bethesda)">
        <title>Aegilops tauschii genome assembly Aet v5.0 features greater sequence contiguity and improved annotation.</title>
        <authorList>
            <person name="Wang L."/>
            <person name="Zhu T."/>
            <person name="Rodriguez J.C."/>
            <person name="Deal K.R."/>
            <person name="Dubcovsky J."/>
            <person name="McGuire P.E."/>
            <person name="Lux T."/>
            <person name="Spannagl M."/>
            <person name="Mayer K.F.X."/>
            <person name="Baldrich P."/>
            <person name="Meyers B.C."/>
            <person name="Huo N."/>
            <person name="Gu Y.Q."/>
            <person name="Zhou H."/>
            <person name="Devos K.M."/>
            <person name="Bennetzen J.L."/>
            <person name="Unver T."/>
            <person name="Budak H."/>
            <person name="Gulick P.J."/>
            <person name="Galiba G."/>
            <person name="Kalapos B."/>
            <person name="Nelson D.R."/>
            <person name="Li P."/>
            <person name="You F.M."/>
            <person name="Luo M.C."/>
            <person name="Dvorak J."/>
        </authorList>
    </citation>
    <scope>NUCLEOTIDE SEQUENCE [LARGE SCALE GENOMIC DNA]</scope>
    <source>
        <strain evidence="2">cv. AL8/78</strain>
    </source>
</reference>
<accession>A0A453L021</accession>
<reference evidence="3" key="1">
    <citation type="journal article" date="2014" name="Science">
        <title>Ancient hybridizations among the ancestral genomes of bread wheat.</title>
        <authorList>
            <consortium name="International Wheat Genome Sequencing Consortium,"/>
            <person name="Marcussen T."/>
            <person name="Sandve S.R."/>
            <person name="Heier L."/>
            <person name="Spannagl M."/>
            <person name="Pfeifer M."/>
            <person name="Jakobsen K.S."/>
            <person name="Wulff B.B."/>
            <person name="Steuernagel B."/>
            <person name="Mayer K.F."/>
            <person name="Olsen O.A."/>
        </authorList>
    </citation>
    <scope>NUCLEOTIDE SEQUENCE [LARGE SCALE GENOMIC DNA]</scope>
    <source>
        <strain evidence="3">cv. AL8/78</strain>
    </source>
</reference>
<keyword evidence="3" id="KW-1185">Reference proteome</keyword>
<feature type="region of interest" description="Disordered" evidence="1">
    <location>
        <begin position="1"/>
        <end position="58"/>
    </location>
</feature>
<proteinExistence type="predicted"/>
<dbReference type="AlphaFoldDB" id="A0A453L021"/>
<feature type="compositionally biased region" description="Basic and acidic residues" evidence="1">
    <location>
        <begin position="16"/>
        <end position="27"/>
    </location>
</feature>
<evidence type="ECO:0000256" key="1">
    <source>
        <dbReference type="SAM" id="MobiDB-lite"/>
    </source>
</evidence>
<dbReference type="Gramene" id="AET5Gv20577500.1">
    <property type="protein sequence ID" value="AET5Gv20577500.1"/>
    <property type="gene ID" value="AET5Gv20577500"/>
</dbReference>
<sequence length="58" mass="6203">RGCAGCKLNPIPIPTREGRDQPRERHASPSPQSPNSHARRPIPPLTQSNPPAAEAALC</sequence>
<dbReference type="Proteomes" id="UP000015105">
    <property type="component" value="Chromosome 5D"/>
</dbReference>
<evidence type="ECO:0000313" key="2">
    <source>
        <dbReference type="EnsemblPlants" id="AET5Gv20577500.1"/>
    </source>
</evidence>